<sequence>MSTRIDASNRALRHQHTLLLQNAKKQQLKGPVTKWEKKWVTVGHLKLLKWIALKPKKPVVGNQAVARTKDNVPNKAAEVSNTIRTRSKRGSTTEGGASLVETEMEMIYLNSLPKTRSNSRRLEKIQKKLQENAATKDDGTDESSSTTTTTTTTTSTDDSSGRPNSLKKKIFINKGAGLGAGNAVQSVPSPSSLASSGIGSIESQKDQSSTPRGQISNVNNQHDDDDDDDDEEEDLSKMEDDDDDDDDKMMGAHHHHSNRAADEEDDDDSDDDQDLQRGGKATDSQMDDDDDEEEGAY</sequence>
<feature type="compositionally biased region" description="Low complexity" evidence="1">
    <location>
        <begin position="142"/>
        <end position="158"/>
    </location>
</feature>
<dbReference type="OMA" id="GPVTKWE"/>
<organism evidence="2 3">
    <name type="scientific">Heterostelium pallidum (strain ATCC 26659 / Pp 5 / PN500)</name>
    <name type="common">Cellular slime mold</name>
    <name type="synonym">Polysphondylium pallidum</name>
    <dbReference type="NCBI Taxonomy" id="670386"/>
    <lineage>
        <taxon>Eukaryota</taxon>
        <taxon>Amoebozoa</taxon>
        <taxon>Evosea</taxon>
        <taxon>Eumycetozoa</taxon>
        <taxon>Dictyostelia</taxon>
        <taxon>Acytosteliales</taxon>
        <taxon>Acytosteliaceae</taxon>
        <taxon>Heterostelium</taxon>
    </lineage>
</organism>
<feature type="region of interest" description="Disordered" evidence="1">
    <location>
        <begin position="78"/>
        <end position="97"/>
    </location>
</feature>
<dbReference type="AlphaFoldDB" id="D3BJ12"/>
<dbReference type="EMBL" id="ADBJ01000037">
    <property type="protein sequence ID" value="EFA78786.1"/>
    <property type="molecule type" value="Genomic_DNA"/>
</dbReference>
<feature type="region of interest" description="Disordered" evidence="1">
    <location>
        <begin position="129"/>
        <end position="165"/>
    </location>
</feature>
<dbReference type="RefSeq" id="XP_020430910.1">
    <property type="nucleotide sequence ID" value="XM_020579071.1"/>
</dbReference>
<feature type="compositionally biased region" description="Polar residues" evidence="1">
    <location>
        <begin position="79"/>
        <end position="95"/>
    </location>
</feature>
<feature type="compositionally biased region" description="Basic and acidic residues" evidence="1">
    <location>
        <begin position="129"/>
        <end position="138"/>
    </location>
</feature>
<dbReference type="GeneID" id="31363729"/>
<proteinExistence type="predicted"/>
<accession>D3BJ12</accession>
<feature type="compositionally biased region" description="Acidic residues" evidence="1">
    <location>
        <begin position="262"/>
        <end position="273"/>
    </location>
</feature>
<protein>
    <submittedName>
        <fullName evidence="2">Uncharacterized protein</fullName>
    </submittedName>
</protein>
<evidence type="ECO:0000313" key="3">
    <source>
        <dbReference type="Proteomes" id="UP000001396"/>
    </source>
</evidence>
<reference evidence="2 3" key="1">
    <citation type="journal article" date="2011" name="Genome Res.">
        <title>Phylogeny-wide analysis of social amoeba genomes highlights ancient origins for complex intercellular communication.</title>
        <authorList>
            <person name="Heidel A.J."/>
            <person name="Lawal H.M."/>
            <person name="Felder M."/>
            <person name="Schilde C."/>
            <person name="Helps N.R."/>
            <person name="Tunggal B."/>
            <person name="Rivero F."/>
            <person name="John U."/>
            <person name="Schleicher M."/>
            <person name="Eichinger L."/>
            <person name="Platzer M."/>
            <person name="Noegel A.A."/>
            <person name="Schaap P."/>
            <person name="Gloeckner G."/>
        </authorList>
    </citation>
    <scope>NUCLEOTIDE SEQUENCE [LARGE SCALE GENOMIC DNA]</scope>
    <source>
        <strain evidence="3">ATCC 26659 / Pp 5 / PN500</strain>
    </source>
</reference>
<name>D3BJ12_HETP5</name>
<keyword evidence="3" id="KW-1185">Reference proteome</keyword>
<dbReference type="InParanoid" id="D3BJ12"/>
<feature type="compositionally biased region" description="Acidic residues" evidence="1">
    <location>
        <begin position="223"/>
        <end position="247"/>
    </location>
</feature>
<comment type="caution">
    <text evidence="2">The sequence shown here is derived from an EMBL/GenBank/DDBJ whole genome shotgun (WGS) entry which is preliminary data.</text>
</comment>
<feature type="compositionally biased region" description="Polar residues" evidence="1">
    <location>
        <begin position="206"/>
        <end position="220"/>
    </location>
</feature>
<feature type="compositionally biased region" description="Acidic residues" evidence="1">
    <location>
        <begin position="285"/>
        <end position="297"/>
    </location>
</feature>
<dbReference type="Proteomes" id="UP000001396">
    <property type="component" value="Unassembled WGS sequence"/>
</dbReference>
<feature type="region of interest" description="Disordered" evidence="1">
    <location>
        <begin position="182"/>
        <end position="297"/>
    </location>
</feature>
<feature type="compositionally biased region" description="Low complexity" evidence="1">
    <location>
        <begin position="183"/>
        <end position="202"/>
    </location>
</feature>
<gene>
    <name evidence="2" type="ORF">PPL_08249</name>
</gene>
<evidence type="ECO:0000256" key="1">
    <source>
        <dbReference type="SAM" id="MobiDB-lite"/>
    </source>
</evidence>
<evidence type="ECO:0000313" key="2">
    <source>
        <dbReference type="EMBL" id="EFA78786.1"/>
    </source>
</evidence>